<protein>
    <submittedName>
        <fullName evidence="1">Uncharacterized protein</fullName>
    </submittedName>
</protein>
<keyword evidence="2" id="KW-1185">Reference proteome</keyword>
<evidence type="ECO:0000313" key="2">
    <source>
        <dbReference type="Proteomes" id="UP000886523"/>
    </source>
</evidence>
<dbReference type="Proteomes" id="UP000886523">
    <property type="component" value="Unassembled WGS sequence"/>
</dbReference>
<dbReference type="EMBL" id="MU129028">
    <property type="protein sequence ID" value="KAF9509779.1"/>
    <property type="molecule type" value="Genomic_DNA"/>
</dbReference>
<comment type="caution">
    <text evidence="1">The sequence shown here is derived from an EMBL/GenBank/DDBJ whole genome shotgun (WGS) entry which is preliminary data.</text>
</comment>
<proteinExistence type="predicted"/>
<name>A0A9P6APQ0_9AGAM</name>
<evidence type="ECO:0000313" key="1">
    <source>
        <dbReference type="EMBL" id="KAF9509779.1"/>
    </source>
</evidence>
<gene>
    <name evidence="1" type="ORF">BS47DRAFT_1348732</name>
</gene>
<sequence length="58" mass="6426">SHQAFALCVINSGSYSFNLSYSSLTSMGVWRALADLWKTDIQHYLRLVGAADELAHPL</sequence>
<accession>A0A9P6APQ0</accession>
<dbReference type="AlphaFoldDB" id="A0A9P6APQ0"/>
<feature type="non-terminal residue" evidence="1">
    <location>
        <position position="1"/>
    </location>
</feature>
<organism evidence="1 2">
    <name type="scientific">Hydnum rufescens UP504</name>
    <dbReference type="NCBI Taxonomy" id="1448309"/>
    <lineage>
        <taxon>Eukaryota</taxon>
        <taxon>Fungi</taxon>
        <taxon>Dikarya</taxon>
        <taxon>Basidiomycota</taxon>
        <taxon>Agaricomycotina</taxon>
        <taxon>Agaricomycetes</taxon>
        <taxon>Cantharellales</taxon>
        <taxon>Hydnaceae</taxon>
        <taxon>Hydnum</taxon>
    </lineage>
</organism>
<reference evidence="1" key="1">
    <citation type="journal article" date="2020" name="Nat. Commun.">
        <title>Large-scale genome sequencing of mycorrhizal fungi provides insights into the early evolution of symbiotic traits.</title>
        <authorList>
            <person name="Miyauchi S."/>
            <person name="Kiss E."/>
            <person name="Kuo A."/>
            <person name="Drula E."/>
            <person name="Kohler A."/>
            <person name="Sanchez-Garcia M."/>
            <person name="Morin E."/>
            <person name="Andreopoulos B."/>
            <person name="Barry K.W."/>
            <person name="Bonito G."/>
            <person name="Buee M."/>
            <person name="Carver A."/>
            <person name="Chen C."/>
            <person name="Cichocki N."/>
            <person name="Clum A."/>
            <person name="Culley D."/>
            <person name="Crous P.W."/>
            <person name="Fauchery L."/>
            <person name="Girlanda M."/>
            <person name="Hayes R.D."/>
            <person name="Keri Z."/>
            <person name="LaButti K."/>
            <person name="Lipzen A."/>
            <person name="Lombard V."/>
            <person name="Magnuson J."/>
            <person name="Maillard F."/>
            <person name="Murat C."/>
            <person name="Nolan M."/>
            <person name="Ohm R.A."/>
            <person name="Pangilinan J."/>
            <person name="Pereira M.F."/>
            <person name="Perotto S."/>
            <person name="Peter M."/>
            <person name="Pfister S."/>
            <person name="Riley R."/>
            <person name="Sitrit Y."/>
            <person name="Stielow J.B."/>
            <person name="Szollosi G."/>
            <person name="Zifcakova L."/>
            <person name="Stursova M."/>
            <person name="Spatafora J.W."/>
            <person name="Tedersoo L."/>
            <person name="Vaario L.M."/>
            <person name="Yamada A."/>
            <person name="Yan M."/>
            <person name="Wang P."/>
            <person name="Xu J."/>
            <person name="Bruns T."/>
            <person name="Baldrian P."/>
            <person name="Vilgalys R."/>
            <person name="Dunand C."/>
            <person name="Henrissat B."/>
            <person name="Grigoriev I.V."/>
            <person name="Hibbett D."/>
            <person name="Nagy L.G."/>
            <person name="Martin F.M."/>
        </authorList>
    </citation>
    <scope>NUCLEOTIDE SEQUENCE</scope>
    <source>
        <strain evidence="1">UP504</strain>
    </source>
</reference>